<evidence type="ECO:0000256" key="5">
    <source>
        <dbReference type="ARBA" id="ARBA00023034"/>
    </source>
</evidence>
<keyword evidence="7" id="KW-0472">Membrane</keyword>
<keyword evidence="5" id="KW-0333">Golgi apparatus</keyword>
<evidence type="ECO:0000256" key="3">
    <source>
        <dbReference type="ARBA" id="ARBA00022676"/>
    </source>
</evidence>
<dbReference type="GO" id="GO:0016757">
    <property type="term" value="F:glycosyltransferase activity"/>
    <property type="evidence" value="ECO:0007669"/>
    <property type="project" value="UniProtKB-KW"/>
</dbReference>
<protein>
    <recommendedName>
        <fullName evidence="8">Exostosin GT47 domain-containing protein</fullName>
    </recommendedName>
</protein>
<evidence type="ECO:0000313" key="9">
    <source>
        <dbReference type="EnsemblPlants" id="Kaladp0081s0286.1.v1.1"/>
    </source>
</evidence>
<organism evidence="9 10">
    <name type="scientific">Kalanchoe fedtschenkoi</name>
    <name type="common">Lavender scallops</name>
    <name type="synonym">South American air plant</name>
    <dbReference type="NCBI Taxonomy" id="63787"/>
    <lineage>
        <taxon>Eukaryota</taxon>
        <taxon>Viridiplantae</taxon>
        <taxon>Streptophyta</taxon>
        <taxon>Embryophyta</taxon>
        <taxon>Tracheophyta</taxon>
        <taxon>Spermatophyta</taxon>
        <taxon>Magnoliopsida</taxon>
        <taxon>eudicotyledons</taxon>
        <taxon>Gunneridae</taxon>
        <taxon>Pentapetalae</taxon>
        <taxon>Saxifragales</taxon>
        <taxon>Crassulaceae</taxon>
        <taxon>Kalanchoe</taxon>
    </lineage>
</organism>
<feature type="compositionally biased region" description="Basic and acidic residues" evidence="6">
    <location>
        <begin position="175"/>
        <end position="184"/>
    </location>
</feature>
<dbReference type="Proteomes" id="UP000594263">
    <property type="component" value="Unplaced"/>
</dbReference>
<dbReference type="Gramene" id="Kaladp0081s0286.1.v1.1">
    <property type="protein sequence ID" value="Kaladp0081s0286.1.v1.1"/>
    <property type="gene ID" value="Kaladp0081s0286.v1.1"/>
</dbReference>
<dbReference type="GO" id="GO:0000139">
    <property type="term" value="C:Golgi membrane"/>
    <property type="evidence" value="ECO:0007669"/>
    <property type="project" value="UniProtKB-SubCell"/>
</dbReference>
<dbReference type="InterPro" id="IPR040911">
    <property type="entry name" value="Exostosin_GT47"/>
</dbReference>
<evidence type="ECO:0000256" key="4">
    <source>
        <dbReference type="ARBA" id="ARBA00022968"/>
    </source>
</evidence>
<name>A0A7N0URQ5_KALFE</name>
<comment type="similarity">
    <text evidence="2">Belongs to the glycosyltransferase 47 family.</text>
</comment>
<dbReference type="OMA" id="HQSRTSH"/>
<dbReference type="Pfam" id="PF03016">
    <property type="entry name" value="Exostosin_GT47"/>
    <property type="match status" value="1"/>
</dbReference>
<dbReference type="InterPro" id="IPR004263">
    <property type="entry name" value="Exostosin"/>
</dbReference>
<keyword evidence="10" id="KW-1185">Reference proteome</keyword>
<proteinExistence type="inferred from homology"/>
<keyword evidence="7" id="KW-1133">Transmembrane helix</keyword>
<feature type="compositionally biased region" description="Basic and acidic residues" evidence="6">
    <location>
        <begin position="63"/>
        <end position="85"/>
    </location>
</feature>
<keyword evidence="3" id="KW-0328">Glycosyltransferase</keyword>
<evidence type="ECO:0000313" key="10">
    <source>
        <dbReference type="Proteomes" id="UP000594263"/>
    </source>
</evidence>
<accession>A0A7N0URQ5</accession>
<dbReference type="PANTHER" id="PTHR11062:SF108">
    <property type="entry name" value="EXOSTOSIN FAMILY PROTEIN"/>
    <property type="match status" value="1"/>
</dbReference>
<keyword evidence="3" id="KW-0808">Transferase</keyword>
<feature type="domain" description="Exostosin GT47" evidence="8">
    <location>
        <begin position="273"/>
        <end position="553"/>
    </location>
</feature>
<feature type="transmembrane region" description="Helical" evidence="7">
    <location>
        <begin position="14"/>
        <end position="31"/>
    </location>
</feature>
<keyword evidence="7" id="KW-0812">Transmembrane</keyword>
<evidence type="ECO:0000256" key="2">
    <source>
        <dbReference type="ARBA" id="ARBA00010271"/>
    </source>
</evidence>
<dbReference type="Gene3D" id="3.40.50.2000">
    <property type="entry name" value="Glycogen Phosphorylase B"/>
    <property type="match status" value="1"/>
</dbReference>
<evidence type="ECO:0000256" key="1">
    <source>
        <dbReference type="ARBA" id="ARBA00004323"/>
    </source>
</evidence>
<reference evidence="9" key="1">
    <citation type="submission" date="2021-01" db="UniProtKB">
        <authorList>
            <consortium name="EnsemblPlants"/>
        </authorList>
    </citation>
    <scope>IDENTIFICATION</scope>
</reference>
<evidence type="ECO:0000256" key="6">
    <source>
        <dbReference type="SAM" id="MobiDB-lite"/>
    </source>
</evidence>
<feature type="region of interest" description="Disordered" evidence="6">
    <location>
        <begin position="149"/>
        <end position="197"/>
    </location>
</feature>
<keyword evidence="4" id="KW-0735">Signal-anchor</keyword>
<evidence type="ECO:0000256" key="7">
    <source>
        <dbReference type="SAM" id="Phobius"/>
    </source>
</evidence>
<comment type="subcellular location">
    <subcellularLocation>
        <location evidence="1">Golgi apparatus membrane</location>
        <topology evidence="1">Single-pass type II membrane protein</topology>
    </subcellularLocation>
</comment>
<feature type="region of interest" description="Disordered" evidence="6">
    <location>
        <begin position="59"/>
        <end position="99"/>
    </location>
</feature>
<evidence type="ECO:0000259" key="8">
    <source>
        <dbReference type="Pfam" id="PF03016"/>
    </source>
</evidence>
<sequence length="603" mass="68520">MPILKSIQVDTRRLIWLFGALFMVVAVFQFIELPDTSPVSSLIGLDKVHSAAKNVSQVGDSSFECHTESNSDSEKEKPKDERTDLGEVPSPNSTSVVNGALKIIDGVESGESGTDDKDVASAPALGSHPSYVEVVVAPALPPLGKKMASENEEATFTSPPRPPETAPSTAPPAEENIKKNEASKAPEISATPTIKEETKPLPEVVSIKQMNELLHQSRHSYSSMKPRWPSTVDEDILSAKLQIENAPFVDDPTLYAPLYRNVSMFRRSYELMENMLKVHVYREGKSPIFHRPPLRGIYASEGWFMKHMEANKKFVTKDPAKAHLFYFPFSSRQLEETMYVRDSHSMDNLVAFLNDYLTTIKERYPYWNRTGGADHFAVACHDWAAFETTKVMPDSIRALCNSDVKEGYKFGKDVALAETTVRSPKNLLADIGGKPPSQRDTLAFFAGRMHGYLRPILLQHWHDKDPDMKIFGKLPKAKKQKNYIQYMKSSKYCICPRGYEVNSPRVVEAIFFECVPVIISDNFVPPFFEILNWESFAVFVPEKDVPNLKTILLSISDERYTEMQQRVKQVQQHFLWHSKPEKYDIFHMILHSVWFNRVFTFQP</sequence>
<dbReference type="AlphaFoldDB" id="A0A7N0URQ5"/>
<dbReference type="EnsemblPlants" id="Kaladp0081s0286.1.v1.1">
    <property type="protein sequence ID" value="Kaladp0081s0286.1.v1.1"/>
    <property type="gene ID" value="Kaladp0081s0286.v1.1"/>
</dbReference>
<dbReference type="PANTHER" id="PTHR11062">
    <property type="entry name" value="EXOSTOSIN HEPARAN SULFATE GLYCOSYLTRANSFERASE -RELATED"/>
    <property type="match status" value="1"/>
</dbReference>